<dbReference type="Proteomes" id="UP000087766">
    <property type="component" value="Chromosome 1"/>
</dbReference>
<gene>
    <name evidence="5" type="primary">LOC106760216</name>
</gene>
<feature type="region of interest" description="Disordered" evidence="2">
    <location>
        <begin position="195"/>
        <end position="235"/>
    </location>
</feature>
<reference evidence="5" key="2">
    <citation type="submission" date="2025-08" db="UniProtKB">
        <authorList>
            <consortium name="RefSeq"/>
        </authorList>
    </citation>
    <scope>IDENTIFICATION</scope>
    <source>
        <tissue evidence="5">Leaf</tissue>
    </source>
</reference>
<proteinExistence type="predicted"/>
<reference evidence="4" key="1">
    <citation type="journal article" date="2014" name="Nat. Commun.">
        <title>Genome sequence of mungbean and insights into evolution within Vigna species.</title>
        <authorList>
            <person name="Kang Y.J."/>
            <person name="Kim S.K."/>
            <person name="Kim M.Y."/>
            <person name="Lestari P."/>
            <person name="Kim K.H."/>
            <person name="Ha B.K."/>
            <person name="Jun T.H."/>
            <person name="Hwang W.J."/>
            <person name="Lee T."/>
            <person name="Lee J."/>
            <person name="Shim S."/>
            <person name="Yoon M.Y."/>
            <person name="Jang Y.E."/>
            <person name="Han K.S."/>
            <person name="Taeprayoon P."/>
            <person name="Yoon N."/>
            <person name="Somta P."/>
            <person name="Tanya P."/>
            <person name="Kim K.S."/>
            <person name="Gwag J.G."/>
            <person name="Moon J.K."/>
            <person name="Lee Y.H."/>
            <person name="Park B.S."/>
            <person name="Bombarely A."/>
            <person name="Doyle J.J."/>
            <person name="Jackson S.A."/>
            <person name="Schafleitner R."/>
            <person name="Srinives P."/>
            <person name="Varshney R.K."/>
            <person name="Lee S.H."/>
        </authorList>
    </citation>
    <scope>NUCLEOTIDE SEQUENCE [LARGE SCALE GENOMIC DNA]</scope>
    <source>
        <strain evidence="4">cv. VC1973A</strain>
    </source>
</reference>
<feature type="compositionally biased region" description="Basic and acidic residues" evidence="2">
    <location>
        <begin position="195"/>
        <end position="217"/>
    </location>
</feature>
<evidence type="ECO:0000256" key="2">
    <source>
        <dbReference type="SAM" id="MobiDB-lite"/>
    </source>
</evidence>
<feature type="domain" description="Retrotransposon gag" evidence="3">
    <location>
        <begin position="73"/>
        <end position="148"/>
    </location>
</feature>
<feature type="coiled-coil region" evidence="1">
    <location>
        <begin position="13"/>
        <end position="40"/>
    </location>
</feature>
<organism evidence="4 5">
    <name type="scientific">Vigna radiata var. radiata</name>
    <name type="common">Mung bean</name>
    <name type="synonym">Phaseolus aureus</name>
    <dbReference type="NCBI Taxonomy" id="3916"/>
    <lineage>
        <taxon>Eukaryota</taxon>
        <taxon>Viridiplantae</taxon>
        <taxon>Streptophyta</taxon>
        <taxon>Embryophyta</taxon>
        <taxon>Tracheophyta</taxon>
        <taxon>Spermatophyta</taxon>
        <taxon>Magnoliopsida</taxon>
        <taxon>eudicotyledons</taxon>
        <taxon>Gunneridae</taxon>
        <taxon>Pentapetalae</taxon>
        <taxon>rosids</taxon>
        <taxon>fabids</taxon>
        <taxon>Fabales</taxon>
        <taxon>Fabaceae</taxon>
        <taxon>Papilionoideae</taxon>
        <taxon>50 kb inversion clade</taxon>
        <taxon>NPAAA clade</taxon>
        <taxon>indigoferoid/millettioid clade</taxon>
        <taxon>Phaseoleae</taxon>
        <taxon>Vigna</taxon>
    </lineage>
</organism>
<dbReference type="PANTHER" id="PTHR33223:SF10">
    <property type="entry name" value="AMINOTRANSFERASE-LIKE PLANT MOBILE DOMAIN-CONTAINING PROTEIN"/>
    <property type="match status" value="1"/>
</dbReference>
<dbReference type="RefSeq" id="XP_014499172.1">
    <property type="nucleotide sequence ID" value="XM_014643686.1"/>
</dbReference>
<name>A0A1S3TZH7_VIGRR</name>
<keyword evidence="4" id="KW-1185">Reference proteome</keyword>
<dbReference type="Pfam" id="PF03732">
    <property type="entry name" value="Retrotrans_gag"/>
    <property type="match status" value="1"/>
</dbReference>
<keyword evidence="1" id="KW-0175">Coiled coil</keyword>
<dbReference type="GeneID" id="106760216"/>
<protein>
    <submittedName>
        <fullName evidence="5">Uncharacterized protein LOC106760216</fullName>
    </submittedName>
</protein>
<dbReference type="AlphaFoldDB" id="A0A1S3TZH7"/>
<sequence length="294" mass="33472">MVTTRNTTAEDPAEAIRALRQQMEDMRRQHEQELSAVREECAARIAREREIREKGILHPDGVSNGQQAIWCRAFSLSLEGEALEWFNALPAGSIQSFEGLKEMFGRQFAGSRAEDPTVFELSNLRQGKDETLKAFMDRYQKMVRRVKGLNVELALQYVMPALRPGPFKDSVCRKRPKTMEELRERAADEMRVEEMKQAYKKESQESKEKAEGKKPDGSSRMGGFKPREAPRGPKFQQYTPLNAPPARILQEALSVNLILPLKKRPTPAGADGNKHCLYHQNMGHTTEECVTLRD</sequence>
<dbReference type="KEGG" id="vra:106760216"/>
<dbReference type="InterPro" id="IPR005162">
    <property type="entry name" value="Retrotrans_gag_dom"/>
</dbReference>
<evidence type="ECO:0000313" key="4">
    <source>
        <dbReference type="Proteomes" id="UP000087766"/>
    </source>
</evidence>
<dbReference type="PANTHER" id="PTHR33223">
    <property type="entry name" value="CCHC-TYPE DOMAIN-CONTAINING PROTEIN"/>
    <property type="match status" value="1"/>
</dbReference>
<accession>A0A1S3TZH7</accession>
<evidence type="ECO:0000259" key="3">
    <source>
        <dbReference type="Pfam" id="PF03732"/>
    </source>
</evidence>
<evidence type="ECO:0000313" key="5">
    <source>
        <dbReference type="RefSeq" id="XP_014499172.1"/>
    </source>
</evidence>
<dbReference type="OrthoDB" id="912280at2759"/>
<evidence type="ECO:0000256" key="1">
    <source>
        <dbReference type="SAM" id="Coils"/>
    </source>
</evidence>